<feature type="transmembrane region" description="Helical" evidence="1">
    <location>
        <begin position="169"/>
        <end position="192"/>
    </location>
</feature>
<protein>
    <submittedName>
        <fullName evidence="2">Unannotated protein</fullName>
    </submittedName>
</protein>
<keyword evidence="1" id="KW-0812">Transmembrane</keyword>
<reference evidence="2" key="1">
    <citation type="submission" date="2020-05" db="EMBL/GenBank/DDBJ databases">
        <authorList>
            <person name="Chiriac C."/>
            <person name="Salcher M."/>
            <person name="Ghai R."/>
            <person name="Kavagutti S V."/>
        </authorList>
    </citation>
    <scope>NUCLEOTIDE SEQUENCE</scope>
</reference>
<sequence>MKRRTLDIVFSFGGLALAGLLLILGLVMANQANFAETYVKDQLGQQKITFTPVVGLTAEEKKATCLVDNAGKALLTGKQAECYANEYIGLHVTEINDGKTYSQTSTEARAKKAEADAAKASGAANAGVLAGESAALTGKTDALFRGETLRGLLLTSYGFSIFGERAGQAGFVAFAAALVLLLASLAGFAHAFTKQADHEILSGK</sequence>
<keyword evidence="1" id="KW-0472">Membrane</keyword>
<proteinExistence type="predicted"/>
<dbReference type="EMBL" id="CAFAAH010000252">
    <property type="protein sequence ID" value="CAB4808166.1"/>
    <property type="molecule type" value="Genomic_DNA"/>
</dbReference>
<organism evidence="2">
    <name type="scientific">freshwater metagenome</name>
    <dbReference type="NCBI Taxonomy" id="449393"/>
    <lineage>
        <taxon>unclassified sequences</taxon>
        <taxon>metagenomes</taxon>
        <taxon>ecological metagenomes</taxon>
    </lineage>
</organism>
<accession>A0A6J6YLZ8</accession>
<evidence type="ECO:0000313" key="2">
    <source>
        <dbReference type="EMBL" id="CAB4808166.1"/>
    </source>
</evidence>
<gene>
    <name evidence="2" type="ORF">UFOPK2996_01452</name>
</gene>
<keyword evidence="1" id="KW-1133">Transmembrane helix</keyword>
<dbReference type="AlphaFoldDB" id="A0A6J6YLZ8"/>
<evidence type="ECO:0000256" key="1">
    <source>
        <dbReference type="SAM" id="Phobius"/>
    </source>
</evidence>
<name>A0A6J6YLZ8_9ZZZZ</name>